<proteinExistence type="predicted"/>
<evidence type="ECO:0000313" key="3">
    <source>
        <dbReference type="WBParaSite" id="jg2005"/>
    </source>
</evidence>
<sequence length="71" mass="8079">MSLKVVSKKLPLKSSSITIPKHRESSGTRQPDVIVIIARDIPPLYVFIIDVYEFSCLYSVMVLLLIKLVIY</sequence>
<dbReference type="WBParaSite" id="jg2005">
    <property type="protein sequence ID" value="jg2005"/>
    <property type="gene ID" value="jg2005"/>
</dbReference>
<name>A0A915DJY7_9BILA</name>
<keyword evidence="2" id="KW-1185">Reference proteome</keyword>
<evidence type="ECO:0000256" key="1">
    <source>
        <dbReference type="SAM" id="Phobius"/>
    </source>
</evidence>
<dbReference type="Proteomes" id="UP000887574">
    <property type="component" value="Unplaced"/>
</dbReference>
<evidence type="ECO:0000313" key="2">
    <source>
        <dbReference type="Proteomes" id="UP000887574"/>
    </source>
</evidence>
<keyword evidence="1" id="KW-0472">Membrane</keyword>
<accession>A0A915DJY7</accession>
<dbReference type="AlphaFoldDB" id="A0A915DJY7"/>
<feature type="transmembrane region" description="Helical" evidence="1">
    <location>
        <begin position="44"/>
        <end position="66"/>
    </location>
</feature>
<organism evidence="2 3">
    <name type="scientific">Ditylenchus dipsaci</name>
    <dbReference type="NCBI Taxonomy" id="166011"/>
    <lineage>
        <taxon>Eukaryota</taxon>
        <taxon>Metazoa</taxon>
        <taxon>Ecdysozoa</taxon>
        <taxon>Nematoda</taxon>
        <taxon>Chromadorea</taxon>
        <taxon>Rhabditida</taxon>
        <taxon>Tylenchina</taxon>
        <taxon>Tylenchomorpha</taxon>
        <taxon>Sphaerularioidea</taxon>
        <taxon>Anguinidae</taxon>
        <taxon>Anguininae</taxon>
        <taxon>Ditylenchus</taxon>
    </lineage>
</organism>
<keyword evidence="1" id="KW-1133">Transmembrane helix</keyword>
<protein>
    <submittedName>
        <fullName evidence="3">Uncharacterized protein</fullName>
    </submittedName>
</protein>
<keyword evidence="1" id="KW-0812">Transmembrane</keyword>
<reference evidence="3" key="1">
    <citation type="submission" date="2022-11" db="UniProtKB">
        <authorList>
            <consortium name="WormBaseParasite"/>
        </authorList>
    </citation>
    <scope>IDENTIFICATION</scope>
</reference>